<dbReference type="OrthoDB" id="2917041at2759"/>
<protein>
    <submittedName>
        <fullName evidence="2">CENP-B protein</fullName>
    </submittedName>
</protein>
<keyword evidence="3" id="KW-1185">Reference proteome</keyword>
<sequence length="119" mass="13195">MQSKYGVQPGDFYNFDETGFAMGMIRATTVVISSERTARAKAIQPGNREWATAICCIAADGYVLPPCLCVLGRHHLATWYADNNIPEDWVVKPTDKGWTDNTTGLEWLMHLNGEDGLSD</sequence>
<gene>
    <name evidence="2" type="ORF">DACRYDRAFT_104560</name>
</gene>
<dbReference type="HOGENOM" id="CLU_013929_13_0_1"/>
<dbReference type="STRING" id="1858805.M5G7I3"/>
<name>M5G7I3_DACPD</name>
<accession>M5G7I3</accession>
<dbReference type="GeneID" id="63683013"/>
<dbReference type="AlphaFoldDB" id="M5G7I3"/>
<dbReference type="OMA" id="ANWYSES"/>
<evidence type="ECO:0000313" key="3">
    <source>
        <dbReference type="Proteomes" id="UP000030653"/>
    </source>
</evidence>
<dbReference type="EMBL" id="JH795857">
    <property type="protein sequence ID" value="EJU04684.1"/>
    <property type="molecule type" value="Genomic_DNA"/>
</dbReference>
<dbReference type="RefSeq" id="XP_040631578.1">
    <property type="nucleotide sequence ID" value="XM_040767951.1"/>
</dbReference>
<organism evidence="2 3">
    <name type="scientific">Dacryopinax primogenitus (strain DJM 731)</name>
    <name type="common">Brown rot fungus</name>
    <dbReference type="NCBI Taxonomy" id="1858805"/>
    <lineage>
        <taxon>Eukaryota</taxon>
        <taxon>Fungi</taxon>
        <taxon>Dikarya</taxon>
        <taxon>Basidiomycota</taxon>
        <taxon>Agaricomycotina</taxon>
        <taxon>Dacrymycetes</taxon>
        <taxon>Dacrymycetales</taxon>
        <taxon>Dacrymycetaceae</taxon>
        <taxon>Dacryopinax</taxon>
    </lineage>
</organism>
<reference evidence="2 3" key="1">
    <citation type="journal article" date="2012" name="Science">
        <title>The Paleozoic origin of enzymatic lignin decomposition reconstructed from 31 fungal genomes.</title>
        <authorList>
            <person name="Floudas D."/>
            <person name="Binder M."/>
            <person name="Riley R."/>
            <person name="Barry K."/>
            <person name="Blanchette R.A."/>
            <person name="Henrissat B."/>
            <person name="Martinez A.T."/>
            <person name="Otillar R."/>
            <person name="Spatafora J.W."/>
            <person name="Yadav J.S."/>
            <person name="Aerts A."/>
            <person name="Benoit I."/>
            <person name="Boyd A."/>
            <person name="Carlson A."/>
            <person name="Copeland A."/>
            <person name="Coutinho P.M."/>
            <person name="de Vries R.P."/>
            <person name="Ferreira P."/>
            <person name="Findley K."/>
            <person name="Foster B."/>
            <person name="Gaskell J."/>
            <person name="Glotzer D."/>
            <person name="Gorecki P."/>
            <person name="Heitman J."/>
            <person name="Hesse C."/>
            <person name="Hori C."/>
            <person name="Igarashi K."/>
            <person name="Jurgens J.A."/>
            <person name="Kallen N."/>
            <person name="Kersten P."/>
            <person name="Kohler A."/>
            <person name="Kuees U."/>
            <person name="Kumar T.K.A."/>
            <person name="Kuo A."/>
            <person name="LaButti K."/>
            <person name="Larrondo L.F."/>
            <person name="Lindquist E."/>
            <person name="Ling A."/>
            <person name="Lombard V."/>
            <person name="Lucas S."/>
            <person name="Lundell T."/>
            <person name="Martin R."/>
            <person name="McLaughlin D.J."/>
            <person name="Morgenstern I."/>
            <person name="Morin E."/>
            <person name="Murat C."/>
            <person name="Nagy L.G."/>
            <person name="Nolan M."/>
            <person name="Ohm R.A."/>
            <person name="Patyshakuliyeva A."/>
            <person name="Rokas A."/>
            <person name="Ruiz-Duenas F.J."/>
            <person name="Sabat G."/>
            <person name="Salamov A."/>
            <person name="Samejima M."/>
            <person name="Schmutz J."/>
            <person name="Slot J.C."/>
            <person name="St John F."/>
            <person name="Stenlid J."/>
            <person name="Sun H."/>
            <person name="Sun S."/>
            <person name="Syed K."/>
            <person name="Tsang A."/>
            <person name="Wiebenga A."/>
            <person name="Young D."/>
            <person name="Pisabarro A."/>
            <person name="Eastwood D.C."/>
            <person name="Martin F."/>
            <person name="Cullen D."/>
            <person name="Grigoriev I.V."/>
            <person name="Hibbett D.S."/>
        </authorList>
    </citation>
    <scope>NUCLEOTIDE SEQUENCE [LARGE SCALE GENOMIC DNA]</scope>
    <source>
        <strain evidence="2 3">DJM-731 SS1</strain>
    </source>
</reference>
<dbReference type="Pfam" id="PF03184">
    <property type="entry name" value="DDE_1"/>
    <property type="match status" value="1"/>
</dbReference>
<proteinExistence type="predicted"/>
<dbReference type="Proteomes" id="UP000030653">
    <property type="component" value="Unassembled WGS sequence"/>
</dbReference>
<dbReference type="GO" id="GO:0003676">
    <property type="term" value="F:nucleic acid binding"/>
    <property type="evidence" value="ECO:0007669"/>
    <property type="project" value="InterPro"/>
</dbReference>
<dbReference type="InterPro" id="IPR004875">
    <property type="entry name" value="DDE_SF_endonuclease_dom"/>
</dbReference>
<evidence type="ECO:0000259" key="1">
    <source>
        <dbReference type="Pfam" id="PF03184"/>
    </source>
</evidence>
<feature type="domain" description="DDE-1" evidence="1">
    <location>
        <begin position="48"/>
        <end position="109"/>
    </location>
</feature>
<evidence type="ECO:0000313" key="2">
    <source>
        <dbReference type="EMBL" id="EJU04684.1"/>
    </source>
</evidence>